<dbReference type="PANTHER" id="PTHR12992">
    <property type="entry name" value="NUDIX HYDROLASE"/>
    <property type="match status" value="1"/>
</dbReference>
<dbReference type="PANTHER" id="PTHR12992:SF11">
    <property type="entry name" value="MITOCHONDRIAL COENZYME A DIPHOSPHATASE NUDT8"/>
    <property type="match status" value="1"/>
</dbReference>
<keyword evidence="6" id="KW-0464">Manganese</keyword>
<dbReference type="Gene3D" id="3.90.79.10">
    <property type="entry name" value="Nucleoside Triphosphate Pyrophosphohydrolase"/>
    <property type="match status" value="1"/>
</dbReference>
<gene>
    <name evidence="8" type="ORF">PSYICH_LOCUS9632</name>
</gene>
<dbReference type="Proteomes" id="UP001153636">
    <property type="component" value="Chromosome 3"/>
</dbReference>
<dbReference type="GO" id="GO:0010945">
    <property type="term" value="F:coenzyme A diphosphatase activity"/>
    <property type="evidence" value="ECO:0007669"/>
    <property type="project" value="InterPro"/>
</dbReference>
<keyword evidence="5" id="KW-0460">Magnesium</keyword>
<evidence type="ECO:0000313" key="8">
    <source>
        <dbReference type="EMBL" id="CAH1108464.1"/>
    </source>
</evidence>
<dbReference type="GO" id="GO:0046872">
    <property type="term" value="F:metal ion binding"/>
    <property type="evidence" value="ECO:0007669"/>
    <property type="project" value="UniProtKB-KW"/>
</dbReference>
<keyword evidence="9" id="KW-1185">Reference proteome</keyword>
<evidence type="ECO:0000256" key="1">
    <source>
        <dbReference type="ARBA" id="ARBA00001936"/>
    </source>
</evidence>
<sequence length="243" mass="27188">MFSVPSAMTAMLKRLLSQRNSSMYSADEVFSEENKKRTVEQFSSMKPIRMTSQEPRDKAAVLIPLCEVDGKVSLLYTLRAANLKSHRGQVSFPGGKKDDDDDTLKDAALRETEEELGIQSDNIDVWATGSSIISKRKMTVLPVIGRILNEIKISELNVNYSEVEEVFAVSLEDLCNPAYLRYTQFRSGASLPVFLGGKRRIWGLTGLITNRCLLSLLPPQAYSHKIKFIPHVKSNIKPSAAYD</sequence>
<protein>
    <recommendedName>
        <fullName evidence="7">Nudix hydrolase domain-containing protein</fullName>
    </recommendedName>
</protein>
<proteinExistence type="predicted"/>
<name>A0A9P0CUC3_9CUCU</name>
<organism evidence="8 9">
    <name type="scientific">Psylliodes chrysocephalus</name>
    <dbReference type="NCBI Taxonomy" id="3402493"/>
    <lineage>
        <taxon>Eukaryota</taxon>
        <taxon>Metazoa</taxon>
        <taxon>Ecdysozoa</taxon>
        <taxon>Arthropoda</taxon>
        <taxon>Hexapoda</taxon>
        <taxon>Insecta</taxon>
        <taxon>Pterygota</taxon>
        <taxon>Neoptera</taxon>
        <taxon>Endopterygota</taxon>
        <taxon>Coleoptera</taxon>
        <taxon>Polyphaga</taxon>
        <taxon>Cucujiformia</taxon>
        <taxon>Chrysomeloidea</taxon>
        <taxon>Chrysomelidae</taxon>
        <taxon>Galerucinae</taxon>
        <taxon>Alticini</taxon>
        <taxon>Psylliodes</taxon>
    </lineage>
</organism>
<dbReference type="InterPro" id="IPR045121">
    <property type="entry name" value="CoAse"/>
</dbReference>
<keyword evidence="4" id="KW-0378">Hydrolase</keyword>
<dbReference type="CDD" id="cd03426">
    <property type="entry name" value="NUDIX_CoAse_Nudt7"/>
    <property type="match status" value="1"/>
</dbReference>
<evidence type="ECO:0000256" key="4">
    <source>
        <dbReference type="ARBA" id="ARBA00022801"/>
    </source>
</evidence>
<feature type="domain" description="Nudix hydrolase" evidence="7">
    <location>
        <begin position="55"/>
        <end position="195"/>
    </location>
</feature>
<dbReference type="InterPro" id="IPR000086">
    <property type="entry name" value="NUDIX_hydrolase_dom"/>
</dbReference>
<dbReference type="AlphaFoldDB" id="A0A9P0CUC3"/>
<dbReference type="Pfam" id="PF00293">
    <property type="entry name" value="NUDIX"/>
    <property type="match status" value="1"/>
</dbReference>
<evidence type="ECO:0000256" key="2">
    <source>
        <dbReference type="ARBA" id="ARBA00001946"/>
    </source>
</evidence>
<dbReference type="EMBL" id="OV651815">
    <property type="protein sequence ID" value="CAH1108464.1"/>
    <property type="molecule type" value="Genomic_DNA"/>
</dbReference>
<evidence type="ECO:0000256" key="6">
    <source>
        <dbReference type="ARBA" id="ARBA00023211"/>
    </source>
</evidence>
<reference evidence="8" key="1">
    <citation type="submission" date="2022-01" db="EMBL/GenBank/DDBJ databases">
        <authorList>
            <person name="King R."/>
        </authorList>
    </citation>
    <scope>NUCLEOTIDE SEQUENCE</scope>
</reference>
<evidence type="ECO:0000259" key="7">
    <source>
        <dbReference type="PROSITE" id="PS51462"/>
    </source>
</evidence>
<dbReference type="SUPFAM" id="SSF55811">
    <property type="entry name" value="Nudix"/>
    <property type="match status" value="1"/>
</dbReference>
<dbReference type="PROSITE" id="PS51462">
    <property type="entry name" value="NUDIX"/>
    <property type="match status" value="1"/>
</dbReference>
<evidence type="ECO:0000313" key="9">
    <source>
        <dbReference type="Proteomes" id="UP001153636"/>
    </source>
</evidence>
<keyword evidence="3" id="KW-0479">Metal-binding</keyword>
<evidence type="ECO:0000256" key="5">
    <source>
        <dbReference type="ARBA" id="ARBA00022842"/>
    </source>
</evidence>
<comment type="cofactor">
    <cofactor evidence="1">
        <name>Mn(2+)</name>
        <dbReference type="ChEBI" id="CHEBI:29035"/>
    </cofactor>
</comment>
<dbReference type="OrthoDB" id="206213at2759"/>
<dbReference type="InterPro" id="IPR015797">
    <property type="entry name" value="NUDIX_hydrolase-like_dom_sf"/>
</dbReference>
<evidence type="ECO:0000256" key="3">
    <source>
        <dbReference type="ARBA" id="ARBA00022723"/>
    </source>
</evidence>
<accession>A0A9P0CUC3</accession>
<comment type="cofactor">
    <cofactor evidence="2">
        <name>Mg(2+)</name>
        <dbReference type="ChEBI" id="CHEBI:18420"/>
    </cofactor>
</comment>